<dbReference type="GO" id="GO:0005737">
    <property type="term" value="C:cytoplasm"/>
    <property type="evidence" value="ECO:0007669"/>
    <property type="project" value="UniProtKB-SubCell"/>
</dbReference>
<dbReference type="Gene3D" id="3.40.50.300">
    <property type="entry name" value="P-loop containing nucleotide triphosphate hydrolases"/>
    <property type="match status" value="1"/>
</dbReference>
<dbReference type="PANTHER" id="PTHR45418">
    <property type="entry name" value="CANCER/TESTIS ANTIGEN 55"/>
    <property type="match status" value="1"/>
</dbReference>
<organism evidence="4">
    <name type="scientific">Timema bartmani</name>
    <dbReference type="NCBI Taxonomy" id="61472"/>
    <lineage>
        <taxon>Eukaryota</taxon>
        <taxon>Metazoa</taxon>
        <taxon>Ecdysozoa</taxon>
        <taxon>Arthropoda</taxon>
        <taxon>Hexapoda</taxon>
        <taxon>Insecta</taxon>
        <taxon>Pterygota</taxon>
        <taxon>Neoptera</taxon>
        <taxon>Polyneoptera</taxon>
        <taxon>Phasmatodea</taxon>
        <taxon>Timematodea</taxon>
        <taxon>Timematoidea</taxon>
        <taxon>Timematidae</taxon>
        <taxon>Timema</taxon>
    </lineage>
</organism>
<evidence type="ECO:0000256" key="2">
    <source>
        <dbReference type="ARBA" id="ARBA00022490"/>
    </source>
</evidence>
<dbReference type="GO" id="GO:0004386">
    <property type="term" value="F:helicase activity"/>
    <property type="evidence" value="ECO:0007669"/>
    <property type="project" value="InterPro"/>
</dbReference>
<dbReference type="InterPro" id="IPR041677">
    <property type="entry name" value="DNA2/NAM7_AAA_11"/>
</dbReference>
<keyword evidence="2" id="KW-0963">Cytoplasm</keyword>
<evidence type="ECO:0000313" key="4">
    <source>
        <dbReference type="EMBL" id="CAD7448034.1"/>
    </source>
</evidence>
<dbReference type="SUPFAM" id="SSF52540">
    <property type="entry name" value="P-loop containing nucleoside triphosphate hydrolases"/>
    <property type="match status" value="1"/>
</dbReference>
<accession>A0A7R9F7F9</accession>
<sequence length="269" mass="29429">MLVCAPSNSAADVIASRLLEKGHIPASNILRMYAASRLWEAVPLAVRCCANYDKASEDYYYPTLAEIMKYHVVIVTLVTSAKLVTSGIPAGHFSHVFIDEGGHAVEPEVLVPIAGILTTEGHRGTFAGQLVIAGDPKQLGPIIRSTVANKMGLGRSFLERLMDEVDLYSRDEETDAYDTAVITKLIKNFRSHKDILNISNSLFYHKELKVLYTFNSVGISDLPPLPLPHSGSMGRSVDPSVCNRSQKPSLRDYRGIDLKLPSGDLMSVS</sequence>
<dbReference type="EMBL" id="OD569506">
    <property type="protein sequence ID" value="CAD7448034.1"/>
    <property type="molecule type" value="Genomic_DNA"/>
</dbReference>
<dbReference type="InterPro" id="IPR027417">
    <property type="entry name" value="P-loop_NTPase"/>
</dbReference>
<feature type="domain" description="DNA2/NAM7 helicase helicase" evidence="3">
    <location>
        <begin position="68"/>
        <end position="145"/>
    </location>
</feature>
<protein>
    <recommendedName>
        <fullName evidence="3">DNA2/NAM7 helicase helicase domain-containing protein</fullName>
    </recommendedName>
</protein>
<dbReference type="Pfam" id="PF13086">
    <property type="entry name" value="AAA_11"/>
    <property type="match status" value="1"/>
</dbReference>
<dbReference type="AlphaFoldDB" id="A0A7R9F7F9"/>
<proteinExistence type="predicted"/>
<name>A0A7R9F7F9_9NEOP</name>
<reference evidence="4" key="1">
    <citation type="submission" date="2020-11" db="EMBL/GenBank/DDBJ databases">
        <authorList>
            <person name="Tran Van P."/>
        </authorList>
    </citation>
    <scope>NUCLEOTIDE SEQUENCE</scope>
</reference>
<evidence type="ECO:0000259" key="3">
    <source>
        <dbReference type="Pfam" id="PF13086"/>
    </source>
</evidence>
<dbReference type="PANTHER" id="PTHR45418:SF1">
    <property type="entry name" value="CANCER_TESTIS ANTIGEN 55"/>
    <property type="match status" value="1"/>
</dbReference>
<gene>
    <name evidence="4" type="ORF">TBIB3V08_LOCUS10327</name>
</gene>
<comment type="subcellular location">
    <subcellularLocation>
        <location evidence="1">Cytoplasm</location>
    </subcellularLocation>
</comment>
<evidence type="ECO:0000256" key="1">
    <source>
        <dbReference type="ARBA" id="ARBA00004496"/>
    </source>
</evidence>